<evidence type="ECO:0008006" key="4">
    <source>
        <dbReference type="Google" id="ProtNLM"/>
    </source>
</evidence>
<dbReference type="RefSeq" id="WP_150033354.1">
    <property type="nucleotide sequence ID" value="NZ_VWSH01000003.1"/>
</dbReference>
<keyword evidence="1" id="KW-0812">Transmembrane</keyword>
<accession>A0A5M6CEX8</accession>
<protein>
    <recommendedName>
        <fullName evidence="4">Glycosyltransferase RgtA/B/C/D-like domain-containing protein</fullName>
    </recommendedName>
</protein>
<name>A0A5M6CEX8_9BACT</name>
<feature type="transmembrane region" description="Helical" evidence="1">
    <location>
        <begin position="12"/>
        <end position="30"/>
    </location>
</feature>
<proteinExistence type="predicted"/>
<dbReference type="AlphaFoldDB" id="A0A5M6CEX8"/>
<reference evidence="2 3" key="1">
    <citation type="submission" date="2019-09" db="EMBL/GenBank/DDBJ databases">
        <title>Genome sequence and assembly of Taibaiella sp.</title>
        <authorList>
            <person name="Chhetri G."/>
        </authorList>
    </citation>
    <scope>NUCLEOTIDE SEQUENCE [LARGE SCALE GENOMIC DNA]</scope>
    <source>
        <strain evidence="2 3">KVB11</strain>
    </source>
</reference>
<feature type="transmembrane region" description="Helical" evidence="1">
    <location>
        <begin position="284"/>
        <end position="303"/>
    </location>
</feature>
<feature type="transmembrane region" description="Helical" evidence="1">
    <location>
        <begin position="162"/>
        <end position="188"/>
    </location>
</feature>
<feature type="transmembrane region" description="Helical" evidence="1">
    <location>
        <begin position="338"/>
        <end position="358"/>
    </location>
</feature>
<feature type="transmembrane region" description="Helical" evidence="1">
    <location>
        <begin position="203"/>
        <end position="220"/>
    </location>
</feature>
<keyword evidence="3" id="KW-1185">Reference proteome</keyword>
<keyword evidence="1" id="KW-1133">Transmembrane helix</keyword>
<organism evidence="2 3">
    <name type="scientific">Taibaiella lutea</name>
    <dbReference type="NCBI Taxonomy" id="2608001"/>
    <lineage>
        <taxon>Bacteria</taxon>
        <taxon>Pseudomonadati</taxon>
        <taxon>Bacteroidota</taxon>
        <taxon>Chitinophagia</taxon>
        <taxon>Chitinophagales</taxon>
        <taxon>Chitinophagaceae</taxon>
        <taxon>Taibaiella</taxon>
    </lineage>
</organism>
<evidence type="ECO:0000256" key="1">
    <source>
        <dbReference type="SAM" id="Phobius"/>
    </source>
</evidence>
<dbReference type="EMBL" id="VWSH01000003">
    <property type="protein sequence ID" value="KAA5533607.1"/>
    <property type="molecule type" value="Genomic_DNA"/>
</dbReference>
<feature type="transmembrane region" description="Helical" evidence="1">
    <location>
        <begin position="262"/>
        <end position="278"/>
    </location>
</feature>
<gene>
    <name evidence="2" type="ORF">F0919_13795</name>
</gene>
<comment type="caution">
    <text evidence="2">The sequence shown here is derived from an EMBL/GenBank/DDBJ whole genome shotgun (WGS) entry which is preliminary data.</text>
</comment>
<sequence length="468" mass="54290">MIPGFKNDLSVRITVFLLFVSLLIGSMYYYKERMMFCDAAHIFFDVVNNHHFQLSAVGRIGSFITQIFPLTASLFHLPFETVLLLYSISFNLFYLTVATILLFKFKNTKLAVLFALYFVLFVSDTYFWTNNEIHQAMGWCFLLFGIIQNYKQHPKHPLFHFTIVLILAFLSLFTHPLMLFIFPFLWLFTVQEKDLNPYNKRQILFLSLAFVIILGLKYYSMSNSGYDAGKIHSATHFSFLDLWHAFSSPMSKAISEKLIKDYFFVPVLFGLGLIAAVLKNKYKQIALVLLFAVPYYLAVCLTYSDFLTFYIESEWMPFSIITGILFVYYFVPMIDVKWIAVSLLVVFAVRINFIVCSAKKFEARNNWIFATVGKMKQEGIMKGYIYMNDSIQQMLLINWGGPVESMIASRLMGESPQRTFIVDTKEVIDQRLIPAKDTLIGPFAGISYKNLNAHYFIMDTVQQYQQVK</sequence>
<evidence type="ECO:0000313" key="2">
    <source>
        <dbReference type="EMBL" id="KAA5533607.1"/>
    </source>
</evidence>
<feature type="transmembrane region" description="Helical" evidence="1">
    <location>
        <begin position="110"/>
        <end position="127"/>
    </location>
</feature>
<keyword evidence="1" id="KW-0472">Membrane</keyword>
<dbReference type="Proteomes" id="UP000323632">
    <property type="component" value="Unassembled WGS sequence"/>
</dbReference>
<evidence type="ECO:0000313" key="3">
    <source>
        <dbReference type="Proteomes" id="UP000323632"/>
    </source>
</evidence>
<feature type="transmembrane region" description="Helical" evidence="1">
    <location>
        <begin position="83"/>
        <end position="103"/>
    </location>
</feature>